<name>A0ABU3ZHY0_9GAMM</name>
<dbReference type="Pfam" id="PF01614">
    <property type="entry name" value="IclR_C"/>
    <property type="match status" value="1"/>
</dbReference>
<dbReference type="Gene3D" id="3.30.450.40">
    <property type="match status" value="1"/>
</dbReference>
<proteinExistence type="predicted"/>
<dbReference type="Proteomes" id="UP001186452">
    <property type="component" value="Unassembled WGS sequence"/>
</dbReference>
<gene>
    <name evidence="6" type="ORF">R2X38_12070</name>
</gene>
<dbReference type="InterPro" id="IPR036390">
    <property type="entry name" value="WH_DNA-bd_sf"/>
</dbReference>
<dbReference type="InterPro" id="IPR050707">
    <property type="entry name" value="HTH_MetabolicPath_Reg"/>
</dbReference>
<dbReference type="PROSITE" id="PS51077">
    <property type="entry name" value="HTH_ICLR"/>
    <property type="match status" value="1"/>
</dbReference>
<organism evidence="6 7">
    <name type="scientific">Photobacterium rosenbergii</name>
    <dbReference type="NCBI Taxonomy" id="294936"/>
    <lineage>
        <taxon>Bacteria</taxon>
        <taxon>Pseudomonadati</taxon>
        <taxon>Pseudomonadota</taxon>
        <taxon>Gammaproteobacteria</taxon>
        <taxon>Vibrionales</taxon>
        <taxon>Vibrionaceae</taxon>
        <taxon>Photobacterium</taxon>
    </lineage>
</organism>
<evidence type="ECO:0000313" key="7">
    <source>
        <dbReference type="Proteomes" id="UP001186452"/>
    </source>
</evidence>
<dbReference type="InterPro" id="IPR005471">
    <property type="entry name" value="Tscrpt_reg_IclR_N"/>
</dbReference>
<keyword evidence="1" id="KW-0805">Transcription regulation</keyword>
<protein>
    <submittedName>
        <fullName evidence="6">IclR family transcriptional regulator</fullName>
    </submittedName>
</protein>
<feature type="domain" description="HTH iclR-type" evidence="4">
    <location>
        <begin position="1"/>
        <end position="61"/>
    </location>
</feature>
<dbReference type="InterPro" id="IPR036388">
    <property type="entry name" value="WH-like_DNA-bd_sf"/>
</dbReference>
<dbReference type="InterPro" id="IPR014757">
    <property type="entry name" value="Tscrpt_reg_IclR_C"/>
</dbReference>
<keyword evidence="7" id="KW-1185">Reference proteome</keyword>
<evidence type="ECO:0000256" key="2">
    <source>
        <dbReference type="ARBA" id="ARBA00023125"/>
    </source>
</evidence>
<evidence type="ECO:0000256" key="1">
    <source>
        <dbReference type="ARBA" id="ARBA00023015"/>
    </source>
</evidence>
<dbReference type="InterPro" id="IPR029016">
    <property type="entry name" value="GAF-like_dom_sf"/>
</dbReference>
<dbReference type="PANTHER" id="PTHR30136:SF7">
    <property type="entry name" value="HTH-TYPE TRANSCRIPTIONAL REGULATOR KDGR-RELATED"/>
    <property type="match status" value="1"/>
</dbReference>
<evidence type="ECO:0000256" key="3">
    <source>
        <dbReference type="ARBA" id="ARBA00023163"/>
    </source>
</evidence>
<sequence length="225" mass="24637">MQSIERGFAMLELLSLAGKPLSLQEISKALSLSKSTVHGILATMSNLGYINRSKQGYALGLRLRELSKPLEQHDESIRQHFAPLLKHMAQLTDNTAYLAVQSGSQEYLYIDAIERANPLTIRSPRGKREGLATSAIGKVFLAFDEELKRSLRLGGQIPPPLEQELSQVKEQGYALDLEQAEPNLNCLAIPLYLDGKLTAVAGVSGAANELNQARLVHFAGVFLKS</sequence>
<accession>A0ABU3ZHY0</accession>
<dbReference type="SMART" id="SM00346">
    <property type="entry name" value="HTH_ICLR"/>
    <property type="match status" value="1"/>
</dbReference>
<evidence type="ECO:0000259" key="5">
    <source>
        <dbReference type="PROSITE" id="PS51078"/>
    </source>
</evidence>
<evidence type="ECO:0000259" key="4">
    <source>
        <dbReference type="PROSITE" id="PS51077"/>
    </source>
</evidence>
<feature type="domain" description="IclR-ED" evidence="5">
    <location>
        <begin position="62"/>
        <end position="225"/>
    </location>
</feature>
<keyword evidence="2" id="KW-0238">DNA-binding</keyword>
<dbReference type="PANTHER" id="PTHR30136">
    <property type="entry name" value="HELIX-TURN-HELIX TRANSCRIPTIONAL REGULATOR, ICLR FAMILY"/>
    <property type="match status" value="1"/>
</dbReference>
<dbReference type="SUPFAM" id="SSF55781">
    <property type="entry name" value="GAF domain-like"/>
    <property type="match status" value="1"/>
</dbReference>
<dbReference type="RefSeq" id="WP_317522796.1">
    <property type="nucleotide sequence ID" value="NZ_JAWJZI010000004.1"/>
</dbReference>
<dbReference type="Gene3D" id="1.10.10.10">
    <property type="entry name" value="Winged helix-like DNA-binding domain superfamily/Winged helix DNA-binding domain"/>
    <property type="match status" value="1"/>
</dbReference>
<dbReference type="SUPFAM" id="SSF46785">
    <property type="entry name" value="Winged helix' DNA-binding domain"/>
    <property type="match status" value="1"/>
</dbReference>
<dbReference type="Pfam" id="PF09339">
    <property type="entry name" value="HTH_IclR"/>
    <property type="match status" value="1"/>
</dbReference>
<dbReference type="EMBL" id="JAWJZI010000004">
    <property type="protein sequence ID" value="MDV5169728.1"/>
    <property type="molecule type" value="Genomic_DNA"/>
</dbReference>
<keyword evidence="3" id="KW-0804">Transcription</keyword>
<dbReference type="PROSITE" id="PS51078">
    <property type="entry name" value="ICLR_ED"/>
    <property type="match status" value="1"/>
</dbReference>
<comment type="caution">
    <text evidence="6">The sequence shown here is derived from an EMBL/GenBank/DDBJ whole genome shotgun (WGS) entry which is preliminary data.</text>
</comment>
<reference evidence="6 7" key="1">
    <citation type="submission" date="2023-10" db="EMBL/GenBank/DDBJ databases">
        <title>Marine bacteria isolated from horseshoe crab.</title>
        <authorList>
            <person name="Cheng T.H."/>
        </authorList>
    </citation>
    <scope>NUCLEOTIDE SEQUENCE [LARGE SCALE GENOMIC DNA]</scope>
    <source>
        <strain evidence="6 7">HSC6</strain>
    </source>
</reference>
<evidence type="ECO:0000313" key="6">
    <source>
        <dbReference type="EMBL" id="MDV5169728.1"/>
    </source>
</evidence>